<comment type="caution">
    <text evidence="2">The sequence shown here is derived from an EMBL/GenBank/DDBJ whole genome shotgun (WGS) entry which is preliminary data.</text>
</comment>
<organism evidence="2 3">
    <name type="scientific">Solanum tuberosum</name>
    <name type="common">Potato</name>
    <dbReference type="NCBI Taxonomy" id="4113"/>
    <lineage>
        <taxon>Eukaryota</taxon>
        <taxon>Viridiplantae</taxon>
        <taxon>Streptophyta</taxon>
        <taxon>Embryophyta</taxon>
        <taxon>Tracheophyta</taxon>
        <taxon>Spermatophyta</taxon>
        <taxon>Magnoliopsida</taxon>
        <taxon>eudicotyledons</taxon>
        <taxon>Gunneridae</taxon>
        <taxon>Pentapetalae</taxon>
        <taxon>asterids</taxon>
        <taxon>lamiids</taxon>
        <taxon>Solanales</taxon>
        <taxon>Solanaceae</taxon>
        <taxon>Solanoideae</taxon>
        <taxon>Solaneae</taxon>
        <taxon>Solanum</taxon>
    </lineage>
</organism>
<dbReference type="EMBL" id="JAIVGD010000001">
    <property type="protein sequence ID" value="KAH0781200.1"/>
    <property type="molecule type" value="Genomic_DNA"/>
</dbReference>
<feature type="region of interest" description="Disordered" evidence="1">
    <location>
        <begin position="1"/>
        <end position="128"/>
    </location>
</feature>
<feature type="region of interest" description="Disordered" evidence="1">
    <location>
        <begin position="199"/>
        <end position="218"/>
    </location>
</feature>
<evidence type="ECO:0000313" key="3">
    <source>
        <dbReference type="Proteomes" id="UP000826656"/>
    </source>
</evidence>
<feature type="compositionally biased region" description="Polar residues" evidence="1">
    <location>
        <begin position="48"/>
        <end position="69"/>
    </location>
</feature>
<gene>
    <name evidence="2" type="ORF">KY290_000798</name>
</gene>
<name>A0ABQ7WMJ3_SOLTU</name>
<evidence type="ECO:0000256" key="1">
    <source>
        <dbReference type="SAM" id="MobiDB-lite"/>
    </source>
</evidence>
<accession>A0ABQ7WMJ3</accession>
<keyword evidence="3" id="KW-1185">Reference proteome</keyword>
<evidence type="ECO:0000313" key="2">
    <source>
        <dbReference type="EMBL" id="KAH0781200.1"/>
    </source>
</evidence>
<feature type="compositionally biased region" description="Basic and acidic residues" evidence="1">
    <location>
        <begin position="90"/>
        <end position="99"/>
    </location>
</feature>
<proteinExistence type="predicted"/>
<reference evidence="2 3" key="1">
    <citation type="journal article" date="2021" name="bioRxiv">
        <title>Chromosome-scale and haplotype-resolved genome assembly of a tetraploid potato cultivar.</title>
        <authorList>
            <person name="Sun H."/>
            <person name="Jiao W.-B."/>
            <person name="Krause K."/>
            <person name="Campoy J.A."/>
            <person name="Goel M."/>
            <person name="Folz-Donahue K."/>
            <person name="Kukat C."/>
            <person name="Huettel B."/>
            <person name="Schneeberger K."/>
        </authorList>
    </citation>
    <scope>NUCLEOTIDE SEQUENCE [LARGE SCALE GENOMIC DNA]</scope>
    <source>
        <strain evidence="2">SolTubOtavaFocal</strain>
        <tissue evidence="2">Leaves</tissue>
    </source>
</reference>
<dbReference type="Proteomes" id="UP000826656">
    <property type="component" value="Unassembled WGS sequence"/>
</dbReference>
<sequence>MQPVRGQKFWKVDPSSAMLPPDVVKQLGRPKLKRNNEPDEARKRKGEWSQSRKGTQMTCRNCGESNHNVRSCYKEKCTKNNAHSKKGKRPMSDNEHGPDVEAETEAATQEFEPYGPNVEDEEDPPLSPMVICESELSPMVICEEDPPLDPTGARKIQFYGDHTGASVPTNLPYSPVKTTWKGKEALPAGHVQMQAKKKRIKMMGVKGRGQPALNDDSS</sequence>
<protein>
    <submittedName>
        <fullName evidence="2">Uncharacterized protein</fullName>
    </submittedName>
</protein>